<dbReference type="EMBL" id="JBBYHU010000001">
    <property type="protein sequence ID" value="MEL1239622.1"/>
    <property type="molecule type" value="Genomic_DNA"/>
</dbReference>
<evidence type="ECO:0000313" key="5">
    <source>
        <dbReference type="Proteomes" id="UP001398556"/>
    </source>
</evidence>
<evidence type="ECO:0000256" key="1">
    <source>
        <dbReference type="SAM" id="MobiDB-lite"/>
    </source>
</evidence>
<dbReference type="InterPro" id="IPR008969">
    <property type="entry name" value="CarboxyPept-like_regulatory"/>
</dbReference>
<feature type="compositionally biased region" description="Basic and acidic residues" evidence="1">
    <location>
        <begin position="340"/>
        <end position="353"/>
    </location>
</feature>
<feature type="chain" id="PRO_5046631329" evidence="2">
    <location>
        <begin position="20"/>
        <end position="945"/>
    </location>
</feature>
<feature type="region of interest" description="Disordered" evidence="1">
    <location>
        <begin position="337"/>
        <end position="373"/>
    </location>
</feature>
<reference evidence="4 5" key="1">
    <citation type="submission" date="2024-04" db="EMBL/GenBank/DDBJ databases">
        <title>Flavobacterium sp. DGU99 16S ribosomal RNA gene Genome sequencing and assembly.</title>
        <authorList>
            <person name="Park S."/>
        </authorList>
    </citation>
    <scope>NUCLEOTIDE SEQUENCE [LARGE SCALE GENOMIC DNA]</scope>
    <source>
        <strain evidence="4 5">DGU99</strain>
    </source>
</reference>
<dbReference type="Pfam" id="PF13715">
    <property type="entry name" value="CarbopepD_reg_2"/>
    <property type="match status" value="1"/>
</dbReference>
<dbReference type="Pfam" id="PF14905">
    <property type="entry name" value="OMP_b-brl_3"/>
    <property type="match status" value="1"/>
</dbReference>
<keyword evidence="5" id="KW-1185">Reference proteome</keyword>
<dbReference type="Proteomes" id="UP001398556">
    <property type="component" value="Unassembled WGS sequence"/>
</dbReference>
<dbReference type="SUPFAM" id="SSF56935">
    <property type="entry name" value="Porins"/>
    <property type="match status" value="1"/>
</dbReference>
<feature type="signal peptide" evidence="2">
    <location>
        <begin position="1"/>
        <end position="19"/>
    </location>
</feature>
<sequence length="945" mass="106096">MYKYLSFLFLLCFPFFASAQGSYILKGKVLNINNQLPLESATVYVTTVKDSTVLEYTLTDKNGDFNFAVKKNDKPVFLKVTYMGFDTFAEEQKGITSNKDFNNIYLSESINTLNEVTVKGEDPPIRIKNDTIEFKASLFKTRPDANVEALLKQLPGIEVDSDGKITANGKEVTQVLVNGRPFFGRDGQMALKNLPAEIINKVQVSDYKTKKEEYSKDQAASDNSSINLTIDDDKNKGFFGKFLAGYGSDERYESSFIVNSFNNNRKISILGSANNINAQGFSQDEVFDNMGGGRNNRGGSVNRSQANGITTSKLIGVNYSDELIKDFQTNANYNFSEANTKNDNHSDATELRPDGNSYHTVSNSKTNNKNSNNSANVELEYKISPTIRLFIAPKISSSVSESHAEGDTKSDNLTTGRKAYDIFSNSSNRNESNTFSNAINFNKSFEKKARNLSFGFNNNNSNSNANNFVVSGTNFYDGGPDDLIKETISRNQNSKNKSISDSYSAEIEYTEPVTDSIRFKIGVEYNYQNNTNDNKTFDNSGTEDDPIYDILNINQTTYLNSKQNSIAPKTGIRLLKNNFTIDLNSSTSILQYDNYALFKGDPTELSKKYVLPNGSAQIRYRVDRSKNFTFRYNYNQSLPSANQLLPIENVSNTLNTVTGNPDLTPTETHSANINYRNFDFRTRSGYNLYLNANYNNNDIIRTSIYNPENNSQTSTYANISGNYSFSGGGSWNKSIKQESNLLRYGIALNTSYSVDKNSTNNILYSGESFGFSPRIYLNYDYGEFFTIAPSYNFSYSQTKYDVSSIRSRSNLVHRLNLQTTSYWPTNWIWGNDFGYTYNSNNPDYYLWNTSLSYSFMNKTFVAKVKVYDVLNQNQSISRNISSTAVTDVTNTVLKRYTMFSLTYNIKNFAGKAPSGRNRTMEGMNRGDRPGGFGGGFGGGRPGMMD</sequence>
<organism evidence="4 5">
    <name type="scientific">Flavobacterium flavipallidum</name>
    <dbReference type="NCBI Taxonomy" id="3139140"/>
    <lineage>
        <taxon>Bacteria</taxon>
        <taxon>Pseudomonadati</taxon>
        <taxon>Bacteroidota</taxon>
        <taxon>Flavobacteriia</taxon>
        <taxon>Flavobacteriales</taxon>
        <taxon>Flavobacteriaceae</taxon>
        <taxon>Flavobacterium</taxon>
    </lineage>
</organism>
<feature type="region of interest" description="Disordered" evidence="1">
    <location>
        <begin position="914"/>
        <end position="945"/>
    </location>
</feature>
<evidence type="ECO:0000313" key="4">
    <source>
        <dbReference type="EMBL" id="MEL1239622.1"/>
    </source>
</evidence>
<feature type="compositionally biased region" description="Gly residues" evidence="1">
    <location>
        <begin position="929"/>
        <end position="945"/>
    </location>
</feature>
<protein>
    <submittedName>
        <fullName evidence="4">Outer membrane beta-barrel protein</fullName>
    </submittedName>
</protein>
<dbReference type="SUPFAM" id="SSF49464">
    <property type="entry name" value="Carboxypeptidase regulatory domain-like"/>
    <property type="match status" value="1"/>
</dbReference>
<name>A0ABU9HI24_9FLAO</name>
<feature type="compositionally biased region" description="Low complexity" evidence="1">
    <location>
        <begin position="360"/>
        <end position="373"/>
    </location>
</feature>
<gene>
    <name evidence="4" type="ORF">AAEO59_01030</name>
</gene>
<accession>A0ABU9HI24</accession>
<comment type="caution">
    <text evidence="4">The sequence shown here is derived from an EMBL/GenBank/DDBJ whole genome shotgun (WGS) entry which is preliminary data.</text>
</comment>
<proteinExistence type="predicted"/>
<feature type="domain" description="Outer membrane protein beta-barrel" evidence="3">
    <location>
        <begin position="443"/>
        <end position="903"/>
    </location>
</feature>
<dbReference type="RefSeq" id="WP_341698899.1">
    <property type="nucleotide sequence ID" value="NZ_JBBYHU010000001.1"/>
</dbReference>
<keyword evidence="2" id="KW-0732">Signal</keyword>
<evidence type="ECO:0000256" key="2">
    <source>
        <dbReference type="SAM" id="SignalP"/>
    </source>
</evidence>
<evidence type="ECO:0000259" key="3">
    <source>
        <dbReference type="Pfam" id="PF14905"/>
    </source>
</evidence>
<dbReference type="InterPro" id="IPR041700">
    <property type="entry name" value="OMP_b-brl_3"/>
</dbReference>